<dbReference type="InterPro" id="IPR027417">
    <property type="entry name" value="P-loop_NTPase"/>
</dbReference>
<evidence type="ECO:0000313" key="5">
    <source>
        <dbReference type="Proteomes" id="UP000821853"/>
    </source>
</evidence>
<dbReference type="OrthoDB" id="10255969at2759"/>
<dbReference type="GO" id="GO:0140359">
    <property type="term" value="F:ABC-type transporter activity"/>
    <property type="evidence" value="ECO:0007669"/>
    <property type="project" value="InterPro"/>
</dbReference>
<proteinExistence type="predicted"/>
<keyword evidence="5" id="KW-1185">Reference proteome</keyword>
<organism evidence="4 5">
    <name type="scientific">Haemaphysalis longicornis</name>
    <name type="common">Bush tick</name>
    <dbReference type="NCBI Taxonomy" id="44386"/>
    <lineage>
        <taxon>Eukaryota</taxon>
        <taxon>Metazoa</taxon>
        <taxon>Ecdysozoa</taxon>
        <taxon>Arthropoda</taxon>
        <taxon>Chelicerata</taxon>
        <taxon>Arachnida</taxon>
        <taxon>Acari</taxon>
        <taxon>Parasitiformes</taxon>
        <taxon>Ixodida</taxon>
        <taxon>Ixodoidea</taxon>
        <taxon>Ixodidae</taxon>
        <taxon>Haemaphysalinae</taxon>
        <taxon>Haemaphysalis</taxon>
    </lineage>
</organism>
<feature type="domain" description="ABC transporter" evidence="3">
    <location>
        <begin position="41"/>
        <end position="92"/>
    </location>
</feature>
<evidence type="ECO:0000313" key="4">
    <source>
        <dbReference type="EMBL" id="KAH9372212.1"/>
    </source>
</evidence>
<evidence type="ECO:0000256" key="1">
    <source>
        <dbReference type="ARBA" id="ARBA00022448"/>
    </source>
</evidence>
<accession>A0A9J6GCU3</accession>
<dbReference type="Gene3D" id="3.40.50.300">
    <property type="entry name" value="P-loop containing nucleotide triphosphate hydrolases"/>
    <property type="match status" value="1"/>
</dbReference>
<dbReference type="Proteomes" id="UP000821853">
    <property type="component" value="Chromosome 3"/>
</dbReference>
<comment type="caution">
    <text evidence="4">The sequence shown here is derived from an EMBL/GenBank/DDBJ whole genome shotgun (WGS) entry which is preliminary data.</text>
</comment>
<dbReference type="GO" id="GO:0016020">
    <property type="term" value="C:membrane"/>
    <property type="evidence" value="ECO:0007669"/>
    <property type="project" value="InterPro"/>
</dbReference>
<dbReference type="PANTHER" id="PTHR19229">
    <property type="entry name" value="ATP-BINDING CASSETTE TRANSPORTER SUBFAMILY A ABCA"/>
    <property type="match status" value="1"/>
</dbReference>
<dbReference type="GO" id="GO:0005524">
    <property type="term" value="F:ATP binding"/>
    <property type="evidence" value="ECO:0007669"/>
    <property type="project" value="InterPro"/>
</dbReference>
<dbReference type="VEuPathDB" id="VectorBase:HLOH_056081"/>
<reference evidence="4 5" key="1">
    <citation type="journal article" date="2020" name="Cell">
        <title>Large-Scale Comparative Analyses of Tick Genomes Elucidate Their Genetic Diversity and Vector Capacities.</title>
        <authorList>
            <consortium name="Tick Genome and Microbiome Consortium (TIGMIC)"/>
            <person name="Jia N."/>
            <person name="Wang J."/>
            <person name="Shi W."/>
            <person name="Du L."/>
            <person name="Sun Y."/>
            <person name="Zhan W."/>
            <person name="Jiang J.F."/>
            <person name="Wang Q."/>
            <person name="Zhang B."/>
            <person name="Ji P."/>
            <person name="Bell-Sakyi L."/>
            <person name="Cui X.M."/>
            <person name="Yuan T.T."/>
            <person name="Jiang B.G."/>
            <person name="Yang W.F."/>
            <person name="Lam T.T."/>
            <person name="Chang Q.C."/>
            <person name="Ding S.J."/>
            <person name="Wang X.J."/>
            <person name="Zhu J.G."/>
            <person name="Ruan X.D."/>
            <person name="Zhao L."/>
            <person name="Wei J.T."/>
            <person name="Ye R.Z."/>
            <person name="Que T.C."/>
            <person name="Du C.H."/>
            <person name="Zhou Y.H."/>
            <person name="Cheng J.X."/>
            <person name="Dai P.F."/>
            <person name="Guo W.B."/>
            <person name="Han X.H."/>
            <person name="Huang E.J."/>
            <person name="Li L.F."/>
            <person name="Wei W."/>
            <person name="Gao Y.C."/>
            <person name="Liu J.Z."/>
            <person name="Shao H.Z."/>
            <person name="Wang X."/>
            <person name="Wang C.C."/>
            <person name="Yang T.C."/>
            <person name="Huo Q.B."/>
            <person name="Li W."/>
            <person name="Chen H.Y."/>
            <person name="Chen S.E."/>
            <person name="Zhou L.G."/>
            <person name="Ni X.B."/>
            <person name="Tian J.H."/>
            <person name="Sheng Y."/>
            <person name="Liu T."/>
            <person name="Pan Y.S."/>
            <person name="Xia L.Y."/>
            <person name="Li J."/>
            <person name="Zhao F."/>
            <person name="Cao W.C."/>
        </authorList>
    </citation>
    <scope>NUCLEOTIDE SEQUENCE [LARGE SCALE GENOMIC DNA]</scope>
    <source>
        <strain evidence="4">HaeL-2018</strain>
    </source>
</reference>
<dbReference type="InterPro" id="IPR026082">
    <property type="entry name" value="ABCA"/>
</dbReference>
<dbReference type="PANTHER" id="PTHR19229:SF36">
    <property type="entry name" value="ATP-BINDING CASSETTE SUB-FAMILY A MEMBER 2"/>
    <property type="match status" value="1"/>
</dbReference>
<sequence length="123" mass="13572">MAQSRHFLNDRAGVFAVGWPEASKVLRHMARLRRVSPASVQPVVEQLLRMVDLEEAADRYVAAYSSGLRARLSLALALVGAPPVLLLDKPTAHLDPIARRRAWHCVLTFAKKTHAAVLLATDE</sequence>
<keyword evidence="1" id="KW-0813">Transport</keyword>
<keyword evidence="2" id="KW-0677">Repeat</keyword>
<dbReference type="Pfam" id="PF00005">
    <property type="entry name" value="ABC_tran"/>
    <property type="match status" value="1"/>
</dbReference>
<protein>
    <recommendedName>
        <fullName evidence="3">ABC transporter domain-containing protein</fullName>
    </recommendedName>
</protein>
<gene>
    <name evidence="4" type="ORF">HPB48_001431</name>
</gene>
<dbReference type="OMA" id="RRAWHCV"/>
<dbReference type="GO" id="GO:0005319">
    <property type="term" value="F:lipid transporter activity"/>
    <property type="evidence" value="ECO:0007669"/>
    <property type="project" value="TreeGrafter"/>
</dbReference>
<dbReference type="AlphaFoldDB" id="A0A9J6GCU3"/>
<evidence type="ECO:0000256" key="2">
    <source>
        <dbReference type="ARBA" id="ARBA00022737"/>
    </source>
</evidence>
<dbReference type="SUPFAM" id="SSF52540">
    <property type="entry name" value="P-loop containing nucleoside triphosphate hydrolases"/>
    <property type="match status" value="1"/>
</dbReference>
<evidence type="ECO:0000259" key="3">
    <source>
        <dbReference type="Pfam" id="PF00005"/>
    </source>
</evidence>
<name>A0A9J6GCU3_HAELO</name>
<dbReference type="InterPro" id="IPR003439">
    <property type="entry name" value="ABC_transporter-like_ATP-bd"/>
</dbReference>
<dbReference type="GO" id="GO:0016887">
    <property type="term" value="F:ATP hydrolysis activity"/>
    <property type="evidence" value="ECO:0007669"/>
    <property type="project" value="InterPro"/>
</dbReference>
<dbReference type="EMBL" id="JABSTR010000005">
    <property type="protein sequence ID" value="KAH9372212.1"/>
    <property type="molecule type" value="Genomic_DNA"/>
</dbReference>